<dbReference type="Proteomes" id="UP000604341">
    <property type="component" value="Unassembled WGS sequence"/>
</dbReference>
<reference evidence="3" key="1">
    <citation type="journal article" date="2019" name="Int. J. Syst. Evol. Microbiol.">
        <title>The Global Catalogue of Microorganisms (GCM) 10K type strain sequencing project: providing services to taxonomists for standard genome sequencing and annotation.</title>
        <authorList>
            <consortium name="The Broad Institute Genomics Platform"/>
            <consortium name="The Broad Institute Genome Sequencing Center for Infectious Disease"/>
            <person name="Wu L."/>
            <person name="Ma J."/>
        </authorList>
    </citation>
    <scope>NUCLEOTIDE SEQUENCE [LARGE SCALE GENOMIC DNA]</scope>
    <source>
        <strain evidence="3">JCM 19173</strain>
    </source>
</reference>
<comment type="caution">
    <text evidence="2">The sequence shown here is derived from an EMBL/GenBank/DDBJ whole genome shotgun (WGS) entry which is preliminary data.</text>
</comment>
<dbReference type="InterPro" id="IPR011990">
    <property type="entry name" value="TPR-like_helical_dom_sf"/>
</dbReference>
<feature type="region of interest" description="Disordered" evidence="1">
    <location>
        <begin position="1"/>
        <end position="20"/>
    </location>
</feature>
<gene>
    <name evidence="2" type="ORF">GCM10010844_43760</name>
</gene>
<sequence>MPDLHARARHARQAAHPHAGPLTEAALQAARDTHQPALIAEHTQALLSRTDWTAGRDRPLRELLGLAQFHLGQPREAARTLRSIPAPSAEAADLLGRALLAAGDFEDGLKALDELPPPLPLTAQVTRARLQLHAGQADEALAALDELSECPGAPHAQIHLARANHAVLQHDAPRLRDAAQAALTHARGPHERADALNSVALAASWLGDFPAAQRAYEECLTLLRGAGREAAMQAVYGNLVNLHVYAADYHAAQQAAATALALARAAPAWSR</sequence>
<proteinExistence type="predicted"/>
<name>A0ABQ2FRL3_9DEIO</name>
<organism evidence="2 3">
    <name type="scientific">Deinococcus radiotolerans</name>
    <dbReference type="NCBI Taxonomy" id="1309407"/>
    <lineage>
        <taxon>Bacteria</taxon>
        <taxon>Thermotogati</taxon>
        <taxon>Deinococcota</taxon>
        <taxon>Deinococci</taxon>
        <taxon>Deinococcales</taxon>
        <taxon>Deinococcaceae</taxon>
        <taxon>Deinococcus</taxon>
    </lineage>
</organism>
<dbReference type="SUPFAM" id="SSF48452">
    <property type="entry name" value="TPR-like"/>
    <property type="match status" value="1"/>
</dbReference>
<evidence type="ECO:0000256" key="1">
    <source>
        <dbReference type="SAM" id="MobiDB-lite"/>
    </source>
</evidence>
<dbReference type="EMBL" id="BMPE01000036">
    <property type="protein sequence ID" value="GGL20101.1"/>
    <property type="molecule type" value="Genomic_DNA"/>
</dbReference>
<accession>A0ABQ2FRL3</accession>
<evidence type="ECO:0000313" key="3">
    <source>
        <dbReference type="Proteomes" id="UP000604341"/>
    </source>
</evidence>
<dbReference type="Gene3D" id="1.25.40.10">
    <property type="entry name" value="Tetratricopeptide repeat domain"/>
    <property type="match status" value="2"/>
</dbReference>
<protein>
    <recommendedName>
        <fullName evidence="4">Tetratricopeptide repeat protein</fullName>
    </recommendedName>
</protein>
<evidence type="ECO:0000313" key="2">
    <source>
        <dbReference type="EMBL" id="GGL20101.1"/>
    </source>
</evidence>
<evidence type="ECO:0008006" key="4">
    <source>
        <dbReference type="Google" id="ProtNLM"/>
    </source>
</evidence>
<keyword evidence="3" id="KW-1185">Reference proteome</keyword>